<evidence type="ECO:0000313" key="9">
    <source>
        <dbReference type="EMBL" id="GER38623.1"/>
    </source>
</evidence>
<evidence type="ECO:0000256" key="2">
    <source>
        <dbReference type="ARBA" id="ARBA00022723"/>
    </source>
</evidence>
<feature type="region of interest" description="Disordered" evidence="6">
    <location>
        <begin position="1"/>
        <end position="62"/>
    </location>
</feature>
<keyword evidence="10" id="KW-1185">Reference proteome</keyword>
<feature type="domain" description="C3HC-type" evidence="7">
    <location>
        <begin position="118"/>
        <end position="174"/>
    </location>
</feature>
<dbReference type="EMBL" id="BKCP01005516">
    <property type="protein sequence ID" value="GER38623.1"/>
    <property type="molecule type" value="Genomic_DNA"/>
</dbReference>
<evidence type="ECO:0000256" key="1">
    <source>
        <dbReference type="ARBA" id="ARBA00004123"/>
    </source>
</evidence>
<feature type="domain" description="C3HC-type" evidence="7">
    <location>
        <begin position="66"/>
        <end position="116"/>
    </location>
</feature>
<dbReference type="AlphaFoldDB" id="A0A5A7Q0F9"/>
<dbReference type="Proteomes" id="UP000325081">
    <property type="component" value="Unassembled WGS sequence"/>
</dbReference>
<organism evidence="9 10">
    <name type="scientific">Striga asiatica</name>
    <name type="common">Asiatic witchweed</name>
    <name type="synonym">Buchnera asiatica</name>
    <dbReference type="NCBI Taxonomy" id="4170"/>
    <lineage>
        <taxon>Eukaryota</taxon>
        <taxon>Viridiplantae</taxon>
        <taxon>Streptophyta</taxon>
        <taxon>Embryophyta</taxon>
        <taxon>Tracheophyta</taxon>
        <taxon>Spermatophyta</taxon>
        <taxon>Magnoliopsida</taxon>
        <taxon>eudicotyledons</taxon>
        <taxon>Gunneridae</taxon>
        <taxon>Pentapetalae</taxon>
        <taxon>asterids</taxon>
        <taxon>lamiids</taxon>
        <taxon>Lamiales</taxon>
        <taxon>Orobanchaceae</taxon>
        <taxon>Buchnereae</taxon>
        <taxon>Striga</taxon>
    </lineage>
</organism>
<dbReference type="PANTHER" id="PTHR15835:SF6">
    <property type="entry name" value="ZINC FINGER C3HC-TYPE PROTEIN 1"/>
    <property type="match status" value="1"/>
</dbReference>
<evidence type="ECO:0000256" key="3">
    <source>
        <dbReference type="ARBA" id="ARBA00022771"/>
    </source>
</evidence>
<reference evidence="10" key="1">
    <citation type="journal article" date="2019" name="Curr. Biol.">
        <title>Genome Sequence of Striga asiatica Provides Insight into the Evolution of Plant Parasitism.</title>
        <authorList>
            <person name="Yoshida S."/>
            <person name="Kim S."/>
            <person name="Wafula E.K."/>
            <person name="Tanskanen J."/>
            <person name="Kim Y.M."/>
            <person name="Honaas L."/>
            <person name="Yang Z."/>
            <person name="Spallek T."/>
            <person name="Conn C.E."/>
            <person name="Ichihashi Y."/>
            <person name="Cheong K."/>
            <person name="Cui S."/>
            <person name="Der J.P."/>
            <person name="Gundlach H."/>
            <person name="Jiao Y."/>
            <person name="Hori C."/>
            <person name="Ishida J.K."/>
            <person name="Kasahara H."/>
            <person name="Kiba T."/>
            <person name="Kim M.S."/>
            <person name="Koo N."/>
            <person name="Laohavisit A."/>
            <person name="Lee Y.H."/>
            <person name="Lumba S."/>
            <person name="McCourt P."/>
            <person name="Mortimer J.C."/>
            <person name="Mutuku J.M."/>
            <person name="Nomura T."/>
            <person name="Sasaki-Sekimoto Y."/>
            <person name="Seto Y."/>
            <person name="Wang Y."/>
            <person name="Wakatake T."/>
            <person name="Sakakibara H."/>
            <person name="Demura T."/>
            <person name="Yamaguchi S."/>
            <person name="Yoneyama K."/>
            <person name="Manabe R.I."/>
            <person name="Nelson D.C."/>
            <person name="Schulman A.H."/>
            <person name="Timko M.P."/>
            <person name="dePamphilis C.W."/>
            <person name="Choi D."/>
            <person name="Shirasu K."/>
        </authorList>
    </citation>
    <scope>NUCLEOTIDE SEQUENCE [LARGE SCALE GENOMIC DNA]</scope>
    <source>
        <strain evidence="10">cv. UVA1</strain>
    </source>
</reference>
<evidence type="ECO:0000259" key="7">
    <source>
        <dbReference type="Pfam" id="PF07967"/>
    </source>
</evidence>
<gene>
    <name evidence="9" type="ORF">STAS_15150</name>
</gene>
<accession>A0A5A7Q0F9</accession>
<protein>
    <submittedName>
        <fullName evidence="9">C3HC zinc finger-like</fullName>
    </submittedName>
</protein>
<dbReference type="OrthoDB" id="614844at2759"/>
<evidence type="ECO:0000256" key="5">
    <source>
        <dbReference type="ARBA" id="ARBA00023242"/>
    </source>
</evidence>
<name>A0A5A7Q0F9_STRAF</name>
<evidence type="ECO:0000259" key="8">
    <source>
        <dbReference type="Pfam" id="PF08600"/>
    </source>
</evidence>
<keyword evidence="4" id="KW-0862">Zinc</keyword>
<dbReference type="Pfam" id="PF07967">
    <property type="entry name" value="zf-C3HC"/>
    <property type="match status" value="2"/>
</dbReference>
<comment type="subcellular location">
    <subcellularLocation>
        <location evidence="1">Nucleus</location>
    </subcellularLocation>
</comment>
<dbReference type="InterPro" id="IPR013909">
    <property type="entry name" value="NuBaID_C"/>
</dbReference>
<evidence type="ECO:0000256" key="4">
    <source>
        <dbReference type="ARBA" id="ARBA00022833"/>
    </source>
</evidence>
<dbReference type="GO" id="GO:0005634">
    <property type="term" value="C:nucleus"/>
    <property type="evidence" value="ECO:0007669"/>
    <property type="project" value="UniProtKB-SubCell"/>
</dbReference>
<dbReference type="Pfam" id="PF08600">
    <property type="entry name" value="NuBaID_C"/>
    <property type="match status" value="1"/>
</dbReference>
<evidence type="ECO:0000313" key="10">
    <source>
        <dbReference type="Proteomes" id="UP000325081"/>
    </source>
</evidence>
<feature type="domain" description="NuBaID C-terminal" evidence="8">
    <location>
        <begin position="297"/>
        <end position="485"/>
    </location>
</feature>
<keyword evidence="5" id="KW-0539">Nucleus</keyword>
<sequence length="524" mass="57763">MAEESEKRFEAIMKKLFHPPPKPKPTSQNISSEVQTLSGRKRPHSSLMGEKIGSPAKPAQASACRPWDRDDFFRRLSTFKSTTWFAKPQVVSPLECARRGWINIDMDTIACASCDALEKAAAVFSLKLESGHKLLCPWINNACGEELAQFPVVSSTELIENYKKRFLALSNLIALPVISPVAIAKMRSSKLEQFLGQSSTSEYQEPLESSGTKLPEHVPETSSSGLYYQVLKLTSLLGWEPHILPYKVDFKDGRVPFIRDANTAVTSGKLTKINVYSLCTNEGTNTFHDLQLDPSSVVLDCNLCGASVGLWDFCTTPQPLEYLRFVGITEITSKNVTVPFTSSSLGSTIAGGPPPAMLDYGATISLPIIGPNLRARLAMEKGSNDQLAIQKVHEVEGQTMSLESQSILEEGTADQNCEHSSKYPNNSLDIHGEGPSVKDKPVLLSIRESEKLSPSSKTKEFDPIKQHRYFCPWIMSTGKSSPGWQQTLSALMDHKELDKLPPSTLIEVDDDPVASVKRLFMSPN</sequence>
<evidence type="ECO:0000256" key="6">
    <source>
        <dbReference type="SAM" id="MobiDB-lite"/>
    </source>
</evidence>
<dbReference type="GO" id="GO:0008270">
    <property type="term" value="F:zinc ion binding"/>
    <property type="evidence" value="ECO:0007669"/>
    <property type="project" value="InterPro"/>
</dbReference>
<keyword evidence="3" id="KW-0863">Zinc-finger</keyword>
<dbReference type="PANTHER" id="PTHR15835">
    <property type="entry name" value="NUCLEAR-INTERACTING PARTNER OF ALK"/>
    <property type="match status" value="1"/>
</dbReference>
<keyword evidence="2" id="KW-0479">Metal-binding</keyword>
<feature type="region of interest" description="Disordered" evidence="6">
    <location>
        <begin position="411"/>
        <end position="436"/>
    </location>
</feature>
<comment type="caution">
    <text evidence="9">The sequence shown here is derived from an EMBL/GenBank/DDBJ whole genome shotgun (WGS) entry which is preliminary data.</text>
</comment>
<feature type="compositionally biased region" description="Polar residues" evidence="6">
    <location>
        <begin position="26"/>
        <end position="38"/>
    </location>
</feature>
<dbReference type="InterPro" id="IPR012935">
    <property type="entry name" value="NuBaID_N"/>
</dbReference>
<feature type="compositionally biased region" description="Basic and acidic residues" evidence="6">
    <location>
        <begin position="1"/>
        <end position="13"/>
    </location>
</feature>
<proteinExistence type="predicted"/>